<dbReference type="AlphaFoldDB" id="A0A1E5XPG9"/>
<keyword evidence="3" id="KW-1185">Reference proteome</keyword>
<proteinExistence type="predicted"/>
<organism evidence="2 3">
    <name type="scientific">Devosia insulae DS-56</name>
    <dbReference type="NCBI Taxonomy" id="1116389"/>
    <lineage>
        <taxon>Bacteria</taxon>
        <taxon>Pseudomonadati</taxon>
        <taxon>Pseudomonadota</taxon>
        <taxon>Alphaproteobacteria</taxon>
        <taxon>Hyphomicrobiales</taxon>
        <taxon>Devosiaceae</taxon>
        <taxon>Devosia</taxon>
    </lineage>
</organism>
<dbReference type="OrthoDB" id="6058at2"/>
<dbReference type="Pfam" id="PF07883">
    <property type="entry name" value="Cupin_2"/>
    <property type="match status" value="1"/>
</dbReference>
<dbReference type="Gene3D" id="2.60.120.10">
    <property type="entry name" value="Jelly Rolls"/>
    <property type="match status" value="1"/>
</dbReference>
<reference evidence="2 3" key="1">
    <citation type="journal article" date="2015" name="Genome Announc.">
        <title>Genome Assemblies of Three Soil-Associated Devosia species: D. insulae, D. limi, and D. soli.</title>
        <authorList>
            <person name="Hassan Y.I."/>
            <person name="Lepp D."/>
            <person name="Zhou T."/>
        </authorList>
    </citation>
    <scope>NUCLEOTIDE SEQUENCE [LARGE SCALE GENOMIC DNA]</scope>
    <source>
        <strain evidence="2 3">DS-56</strain>
    </source>
</reference>
<evidence type="ECO:0000259" key="1">
    <source>
        <dbReference type="Pfam" id="PF07883"/>
    </source>
</evidence>
<dbReference type="Proteomes" id="UP000095463">
    <property type="component" value="Unassembled WGS sequence"/>
</dbReference>
<comment type="caution">
    <text evidence="2">The sequence shown here is derived from an EMBL/GenBank/DDBJ whole genome shotgun (WGS) entry which is preliminary data.</text>
</comment>
<dbReference type="EMBL" id="LAJE02000202">
    <property type="protein sequence ID" value="OEO30502.1"/>
    <property type="molecule type" value="Genomic_DNA"/>
</dbReference>
<dbReference type="SUPFAM" id="SSF51182">
    <property type="entry name" value="RmlC-like cupins"/>
    <property type="match status" value="1"/>
</dbReference>
<dbReference type="InterPro" id="IPR013096">
    <property type="entry name" value="Cupin_2"/>
</dbReference>
<evidence type="ECO:0000313" key="3">
    <source>
        <dbReference type="Proteomes" id="UP000095463"/>
    </source>
</evidence>
<evidence type="ECO:0000313" key="2">
    <source>
        <dbReference type="EMBL" id="OEO30502.1"/>
    </source>
</evidence>
<protein>
    <submittedName>
        <fullName evidence="2">Cupin</fullName>
    </submittedName>
</protein>
<dbReference type="RefSeq" id="WP_069910279.1">
    <property type="nucleotide sequence ID" value="NZ_LAJE02000202.1"/>
</dbReference>
<dbReference type="InterPro" id="IPR011051">
    <property type="entry name" value="RmlC_Cupin_sf"/>
</dbReference>
<accession>A0A1E5XPG9</accession>
<feature type="domain" description="Cupin type-2" evidence="1">
    <location>
        <begin position="36"/>
        <end position="97"/>
    </location>
</feature>
<gene>
    <name evidence="2" type="ORF">VW23_020945</name>
</gene>
<dbReference type="InterPro" id="IPR014710">
    <property type="entry name" value="RmlC-like_jellyroll"/>
</dbReference>
<sequence length="110" mass="12308">MARVYQREDWAMHPTRQSGEWEGGEANVTVILHDSVDAGAGPRLHTHPYPETFIIEEGRAVFTIGDEEIEAGPGQILVVPANAPHKFRTLGPMKSIHIHASPKFDTRWLE</sequence>
<name>A0A1E5XPG9_9HYPH</name>